<accession>A0ABD1CN07</accession>
<feature type="domain" description="Enolase N-terminal" evidence="4">
    <location>
        <begin position="36"/>
        <end position="114"/>
    </location>
</feature>
<proteinExistence type="predicted"/>
<evidence type="ECO:0000256" key="1">
    <source>
        <dbReference type="ARBA" id="ARBA00017068"/>
    </source>
</evidence>
<dbReference type="SUPFAM" id="SSF54826">
    <property type="entry name" value="Enolase N-terminal domain-like"/>
    <property type="match status" value="1"/>
</dbReference>
<gene>
    <name evidence="5" type="ORF">pipiens_016018</name>
</gene>
<dbReference type="SMART" id="SM01193">
    <property type="entry name" value="Enolase_N"/>
    <property type="match status" value="1"/>
</dbReference>
<sequence length="126" mass="13464">MTVHHAADERGRSAEAPGSRHYDGFLPDRFRKDEGLDDVVLIYHEQQGGGEHQQVDRASRHASGLCVTQQKEIDELMLMLDETGNKSKLGANAILGVSLAVCKAGAAKKGETHITELSGNGAGADL</sequence>
<keyword evidence="6" id="KW-1185">Reference proteome</keyword>
<reference evidence="5 6" key="1">
    <citation type="submission" date="2024-05" db="EMBL/GenBank/DDBJ databases">
        <title>Culex pipiens pipiens assembly and annotation.</title>
        <authorList>
            <person name="Alout H."/>
            <person name="Durand T."/>
        </authorList>
    </citation>
    <scope>NUCLEOTIDE SEQUENCE [LARGE SCALE GENOMIC DNA]</scope>
    <source>
        <strain evidence="5">HA-2024</strain>
        <tissue evidence="5">Whole body</tissue>
    </source>
</reference>
<evidence type="ECO:0000313" key="6">
    <source>
        <dbReference type="Proteomes" id="UP001562425"/>
    </source>
</evidence>
<organism evidence="5 6">
    <name type="scientific">Culex pipiens pipiens</name>
    <name type="common">Northern house mosquito</name>
    <dbReference type="NCBI Taxonomy" id="38569"/>
    <lineage>
        <taxon>Eukaryota</taxon>
        <taxon>Metazoa</taxon>
        <taxon>Ecdysozoa</taxon>
        <taxon>Arthropoda</taxon>
        <taxon>Hexapoda</taxon>
        <taxon>Insecta</taxon>
        <taxon>Pterygota</taxon>
        <taxon>Neoptera</taxon>
        <taxon>Endopterygota</taxon>
        <taxon>Diptera</taxon>
        <taxon>Nematocera</taxon>
        <taxon>Culicoidea</taxon>
        <taxon>Culicidae</taxon>
        <taxon>Culicinae</taxon>
        <taxon>Culicini</taxon>
        <taxon>Culex</taxon>
        <taxon>Culex</taxon>
    </lineage>
</organism>
<dbReference type="InterPro" id="IPR000941">
    <property type="entry name" value="Enolase"/>
</dbReference>
<evidence type="ECO:0000259" key="4">
    <source>
        <dbReference type="SMART" id="SM01193"/>
    </source>
</evidence>
<feature type="region of interest" description="Disordered" evidence="3">
    <location>
        <begin position="1"/>
        <end position="26"/>
    </location>
</feature>
<dbReference type="InterPro" id="IPR029017">
    <property type="entry name" value="Enolase-like_N"/>
</dbReference>
<evidence type="ECO:0000256" key="2">
    <source>
        <dbReference type="ARBA" id="ARBA00022842"/>
    </source>
</evidence>
<dbReference type="Pfam" id="PF03952">
    <property type="entry name" value="Enolase_N"/>
    <property type="match status" value="1"/>
</dbReference>
<dbReference type="Proteomes" id="UP001562425">
    <property type="component" value="Unassembled WGS sequence"/>
</dbReference>
<dbReference type="EMBL" id="JBEHCU010010734">
    <property type="protein sequence ID" value="KAL1377787.1"/>
    <property type="molecule type" value="Genomic_DNA"/>
</dbReference>
<evidence type="ECO:0000256" key="3">
    <source>
        <dbReference type="SAM" id="MobiDB-lite"/>
    </source>
</evidence>
<dbReference type="PANTHER" id="PTHR11902:SF1">
    <property type="entry name" value="ENOLASE"/>
    <property type="match status" value="1"/>
</dbReference>
<dbReference type="AlphaFoldDB" id="A0ABD1CN07"/>
<evidence type="ECO:0000313" key="5">
    <source>
        <dbReference type="EMBL" id="KAL1377787.1"/>
    </source>
</evidence>
<protein>
    <recommendedName>
        <fullName evidence="1">Enolase</fullName>
    </recommendedName>
</protein>
<dbReference type="Gene3D" id="3.30.390.10">
    <property type="entry name" value="Enolase-like, N-terminal domain"/>
    <property type="match status" value="1"/>
</dbReference>
<comment type="caution">
    <text evidence="5">The sequence shown here is derived from an EMBL/GenBank/DDBJ whole genome shotgun (WGS) entry which is preliminary data.</text>
</comment>
<keyword evidence="2" id="KW-0460">Magnesium</keyword>
<name>A0ABD1CN07_CULPP</name>
<dbReference type="InterPro" id="IPR020811">
    <property type="entry name" value="Enolase_N"/>
</dbReference>
<dbReference type="PANTHER" id="PTHR11902">
    <property type="entry name" value="ENOLASE"/>
    <property type="match status" value="1"/>
</dbReference>